<feature type="region of interest" description="Disordered" evidence="5">
    <location>
        <begin position="1"/>
        <end position="20"/>
    </location>
</feature>
<evidence type="ECO:0000256" key="4">
    <source>
        <dbReference type="PROSITE-ProRule" id="PRU00176"/>
    </source>
</evidence>
<feature type="region of interest" description="Disordered" evidence="5">
    <location>
        <begin position="28"/>
        <end position="177"/>
    </location>
</feature>
<proteinExistence type="predicted"/>
<dbReference type="GO" id="GO:0008380">
    <property type="term" value="P:RNA splicing"/>
    <property type="evidence" value="ECO:0007669"/>
    <property type="project" value="UniProtKB-KW"/>
</dbReference>
<dbReference type="FunFam" id="3.30.70.330:FF:000097">
    <property type="entry name" value="U2 snRNP auxiliary factor large subunit"/>
    <property type="match status" value="1"/>
</dbReference>
<evidence type="ECO:0000256" key="1">
    <source>
        <dbReference type="ARBA" id="ARBA00022664"/>
    </source>
</evidence>
<feature type="domain" description="RRM" evidence="6">
    <location>
        <begin position="216"/>
        <end position="300"/>
    </location>
</feature>
<evidence type="ECO:0000256" key="3">
    <source>
        <dbReference type="ARBA" id="ARBA00023187"/>
    </source>
</evidence>
<dbReference type="SUPFAM" id="SSF54928">
    <property type="entry name" value="RNA-binding domain, RBD"/>
    <property type="match status" value="2"/>
</dbReference>
<name>A0A397ARD7_APHAT</name>
<dbReference type="VEuPathDB" id="FungiDB:H257_11009"/>
<dbReference type="GO" id="GO:0006397">
    <property type="term" value="P:mRNA processing"/>
    <property type="evidence" value="ECO:0007669"/>
    <property type="project" value="UniProtKB-KW"/>
</dbReference>
<dbReference type="SMART" id="SM00360">
    <property type="entry name" value="RRM"/>
    <property type="match status" value="3"/>
</dbReference>
<dbReference type="PANTHER" id="PTHR23139">
    <property type="entry name" value="RNA-BINDING PROTEIN"/>
    <property type="match status" value="1"/>
</dbReference>
<evidence type="ECO:0000256" key="5">
    <source>
        <dbReference type="SAM" id="MobiDB-lite"/>
    </source>
</evidence>
<sequence length="563" mass="62084">MQIHPDKTVSGSSTTERVGKFEIVWIIMAEGSDNETSHREKERKSSRKDKDRSDRSDKDRKSSRRDRKDDDKDRKPSRSSRRSRSYSPRYRSSRRSRSRSYDRRDRRESSRRSRRSVSRSNDRKRSSRRSRSRSDDRHRHRRSPSADSKPASSTAPPAATDDLNAIPPVDVAPPSNQPTITQMMLQYPSLSIQEIMGKMSQSQNTLSTVVSLKPMRELYVGNLPPNVTATQLQDFLGTIIQQVGLALQGQPGNPILSTWISTDGMYAFCEMRTVEECNLALMLNQLNLLGRQLKFGRPRSFVGPAQPMPTVTNRTQTALVNLGCIPNPMWFAGGSAACGLKDAGAIRDNHVYGDPAHIPPDNTSNRLLMANIPTVLTEDQVVQLVEPFGALAAFTLVRNAEGVSVGSALFEYEDNAITEEAMNGLNGLDLGGQVLMVQRASKQGALPKYKKAGDDVAAAVTPTQVIVLGNMVQPSELADDDEFADLKEDIEEECNKFGKVVALEIPRPKAGETVLGVGNVFVRFEAVAGAQAATKALTGRKFGGNIVQVAYLSLAKFETQDFA</sequence>
<evidence type="ECO:0000313" key="7">
    <source>
        <dbReference type="EMBL" id="RHY10460.1"/>
    </source>
</evidence>
<dbReference type="Proteomes" id="UP000265427">
    <property type="component" value="Unassembled WGS sequence"/>
</dbReference>
<dbReference type="AlphaFoldDB" id="A0A397ARD7"/>
<dbReference type="Gene3D" id="3.30.70.330">
    <property type="match status" value="4"/>
</dbReference>
<feature type="compositionally biased region" description="Basic and acidic residues" evidence="5">
    <location>
        <begin position="35"/>
        <end position="76"/>
    </location>
</feature>
<dbReference type="InterPro" id="IPR000504">
    <property type="entry name" value="RRM_dom"/>
</dbReference>
<evidence type="ECO:0000256" key="2">
    <source>
        <dbReference type="ARBA" id="ARBA00022884"/>
    </source>
</evidence>
<dbReference type="PROSITE" id="PS50102">
    <property type="entry name" value="RRM"/>
    <property type="match status" value="3"/>
</dbReference>
<feature type="compositionally biased region" description="Basic and acidic residues" evidence="5">
    <location>
        <begin position="99"/>
        <end position="111"/>
    </location>
</feature>
<dbReference type="InterPro" id="IPR012677">
    <property type="entry name" value="Nucleotide-bd_a/b_plait_sf"/>
</dbReference>
<dbReference type="EMBL" id="QUSZ01005264">
    <property type="protein sequence ID" value="RHY10460.1"/>
    <property type="molecule type" value="Genomic_DNA"/>
</dbReference>
<dbReference type="CDD" id="cd12232">
    <property type="entry name" value="RRM3_U2AF65"/>
    <property type="match status" value="1"/>
</dbReference>
<keyword evidence="1" id="KW-0507">mRNA processing</keyword>
<dbReference type="InterPro" id="IPR035979">
    <property type="entry name" value="RBD_domain_sf"/>
</dbReference>
<dbReference type="GO" id="GO:0003723">
    <property type="term" value="F:RNA binding"/>
    <property type="evidence" value="ECO:0007669"/>
    <property type="project" value="UniProtKB-UniRule"/>
</dbReference>
<reference evidence="7 8" key="1">
    <citation type="submission" date="2018-08" db="EMBL/GenBank/DDBJ databases">
        <title>Aphanomyces genome sequencing and annotation.</title>
        <authorList>
            <person name="Minardi D."/>
            <person name="Oidtmann B."/>
            <person name="Van Der Giezen M."/>
            <person name="Studholme D.J."/>
        </authorList>
    </citation>
    <scope>NUCLEOTIDE SEQUENCE [LARGE SCALE GENOMIC DNA]</scope>
    <source>
        <strain evidence="7 8">Kv</strain>
    </source>
</reference>
<feature type="domain" description="RRM" evidence="6">
    <location>
        <begin position="365"/>
        <end position="442"/>
    </location>
</feature>
<feature type="domain" description="RRM" evidence="6">
    <location>
        <begin position="464"/>
        <end position="554"/>
    </location>
</feature>
<organism evidence="7 8">
    <name type="scientific">Aphanomyces astaci</name>
    <name type="common">Crayfish plague agent</name>
    <dbReference type="NCBI Taxonomy" id="112090"/>
    <lineage>
        <taxon>Eukaryota</taxon>
        <taxon>Sar</taxon>
        <taxon>Stramenopiles</taxon>
        <taxon>Oomycota</taxon>
        <taxon>Saprolegniomycetes</taxon>
        <taxon>Saprolegniales</taxon>
        <taxon>Verrucalvaceae</taxon>
        <taxon>Aphanomyces</taxon>
    </lineage>
</organism>
<evidence type="ECO:0000313" key="8">
    <source>
        <dbReference type="Proteomes" id="UP000265427"/>
    </source>
</evidence>
<keyword evidence="2 4" id="KW-0694">RNA-binding</keyword>
<keyword evidence="3" id="KW-0508">mRNA splicing</keyword>
<dbReference type="Pfam" id="PF00076">
    <property type="entry name" value="RRM_1"/>
    <property type="match status" value="2"/>
</dbReference>
<evidence type="ECO:0000259" key="6">
    <source>
        <dbReference type="PROSITE" id="PS50102"/>
    </source>
</evidence>
<protein>
    <recommendedName>
        <fullName evidence="6">RRM domain-containing protein</fullName>
    </recommendedName>
</protein>
<accession>A0A397ARD7</accession>
<feature type="compositionally biased region" description="Low complexity" evidence="5">
    <location>
        <begin position="145"/>
        <end position="162"/>
    </location>
</feature>
<comment type="caution">
    <text evidence="7">The sequence shown here is derived from an EMBL/GenBank/DDBJ whole genome shotgun (WGS) entry which is preliminary data.</text>
</comment>
<gene>
    <name evidence="7" type="ORF">DYB36_002133</name>
</gene>